<dbReference type="GO" id="GO:0061024">
    <property type="term" value="P:membrane organization"/>
    <property type="evidence" value="ECO:0000318"/>
    <property type="project" value="GO_Central"/>
</dbReference>
<protein>
    <recommendedName>
        <fullName evidence="7">Endophilin-B2</fullName>
    </recommendedName>
    <alternativeName>
        <fullName evidence="8">SH3 domain-containing GRB2-like protein B2</fullName>
    </alternativeName>
</protein>
<feature type="domain" description="BAR" evidence="13">
    <location>
        <begin position="24"/>
        <end position="291"/>
    </location>
</feature>
<evidence type="ECO:0000256" key="10">
    <source>
        <dbReference type="SAM" id="Coils"/>
    </source>
</evidence>
<evidence type="ECO:0000313" key="14">
    <source>
        <dbReference type="Ensembl" id="ENSBTAP00000059438.2"/>
    </source>
</evidence>
<dbReference type="Bgee" id="ENSBTAG00000010626">
    <property type="expression patterns" value="Expressed in cerebellum and 108 other cell types or tissues"/>
</dbReference>
<sequence length="404" mass="44843">MDFNMKKLASDAGIFFTRAVQFTEEKFGQAEKTELDAHFESLLARADSTKNWTEKILRQTEVLLQPNPSARVEEFLYEKLDRKVPSRVTNGELLAQYMAEAASELGPTTPYGKTLIKVAEAEKHLGAAERDFIHTASINFLTPLRNFLEGDWKTISKERRLLQNRRLDLDASKARLKKAKAAEAKATCEGDTVPDFQETRPRNYILSASASALWNDEVDKAEQELRVAQTEFDRQAEVTRLLLEGISSTHVNHLRCLHEFIESQTTYYAQCYRHMLDLQKQLGSSQGAIFPGTFVGTAEPASPPLSSTSPTTTAATMPMGPSVADLAPPGEAALRLEEVAPPASGTRKARVLYDYEAADSSELALLADELITVYSLPGMDPDWLIGERGNKKGKVPVTYLELLS</sequence>
<keyword evidence="15" id="KW-1185">Reference proteome</keyword>
<reference evidence="14" key="1">
    <citation type="submission" date="2018-03" db="EMBL/GenBank/DDBJ databases">
        <title>ARS-UCD1.2.</title>
        <authorList>
            <person name="Rosen B.D."/>
            <person name="Bickhart D.M."/>
            <person name="Koren S."/>
            <person name="Schnabel R.D."/>
            <person name="Hall R."/>
            <person name="Zimin A."/>
            <person name="Dreischer C."/>
            <person name="Schultheiss S."/>
            <person name="Schroeder S.G."/>
            <person name="Elsik C.G."/>
            <person name="Couldrey C."/>
            <person name="Liu G.E."/>
            <person name="Van Tassell C.P."/>
            <person name="Phillippy A.M."/>
            <person name="Smith T.P.L."/>
            <person name="Medrano J.F."/>
        </authorList>
    </citation>
    <scope>NUCLEOTIDE SEQUENCE [LARGE SCALE GENOMIC DNA]</scope>
    <source>
        <strain evidence="14">Hereford</strain>
    </source>
</reference>
<evidence type="ECO:0000256" key="8">
    <source>
        <dbReference type="ARBA" id="ARBA00042180"/>
    </source>
</evidence>
<evidence type="ECO:0000313" key="15">
    <source>
        <dbReference type="Proteomes" id="UP000009136"/>
    </source>
</evidence>
<reference evidence="14" key="3">
    <citation type="submission" date="2025-09" db="UniProtKB">
        <authorList>
            <consortium name="Ensembl"/>
        </authorList>
    </citation>
    <scope>IDENTIFICATION</scope>
    <source>
        <strain evidence="14">Hereford</strain>
    </source>
</reference>
<evidence type="ECO:0000256" key="5">
    <source>
        <dbReference type="ARBA" id="ARBA00023054"/>
    </source>
</evidence>
<dbReference type="GO" id="GO:0016020">
    <property type="term" value="C:membrane"/>
    <property type="evidence" value="ECO:0000318"/>
    <property type="project" value="GO_Central"/>
</dbReference>
<dbReference type="InterPro" id="IPR050384">
    <property type="entry name" value="Endophilin_SH3RF"/>
</dbReference>
<dbReference type="InterPro" id="IPR035640">
    <property type="entry name" value="Endophilin_B2_SH3"/>
</dbReference>
<dbReference type="SMART" id="SM00721">
    <property type="entry name" value="BAR"/>
    <property type="match status" value="1"/>
</dbReference>
<dbReference type="PROSITE" id="PS51021">
    <property type="entry name" value="BAR"/>
    <property type="match status" value="1"/>
</dbReference>
<dbReference type="AlphaFoldDB" id="A0A3Q1LVS3"/>
<keyword evidence="5 10" id="KW-0175">Coiled coil</keyword>
<evidence type="ECO:0000313" key="16">
    <source>
        <dbReference type="VGNC" id="VGNC:34576"/>
    </source>
</evidence>
<comment type="subunit">
    <text evidence="6">Homodimer, and heterodimer with SH3GLB1.</text>
</comment>
<dbReference type="GO" id="GO:0005737">
    <property type="term" value="C:cytoplasm"/>
    <property type="evidence" value="ECO:0007669"/>
    <property type="project" value="UniProtKB-SubCell"/>
</dbReference>
<dbReference type="Gene3D" id="1.20.1270.60">
    <property type="entry name" value="Arfaptin homology (AH) domain/BAR domain"/>
    <property type="match status" value="1"/>
</dbReference>
<dbReference type="CDD" id="cd11944">
    <property type="entry name" value="SH3_Endophilin_B2"/>
    <property type="match status" value="1"/>
</dbReference>
<evidence type="ECO:0000256" key="1">
    <source>
        <dbReference type="ARBA" id="ARBA00004496"/>
    </source>
</evidence>
<evidence type="ECO:0000259" key="12">
    <source>
        <dbReference type="PROSITE" id="PS50002"/>
    </source>
</evidence>
<evidence type="ECO:0000256" key="6">
    <source>
        <dbReference type="ARBA" id="ARBA00038771"/>
    </source>
</evidence>
<evidence type="ECO:0000256" key="4">
    <source>
        <dbReference type="ARBA" id="ARBA00022490"/>
    </source>
</evidence>
<evidence type="ECO:0000256" key="3">
    <source>
        <dbReference type="ARBA" id="ARBA00022443"/>
    </source>
</evidence>
<feature type="region of interest" description="Disordered" evidence="11">
    <location>
        <begin position="299"/>
        <end position="327"/>
    </location>
</feature>
<dbReference type="InterPro" id="IPR036028">
    <property type="entry name" value="SH3-like_dom_sf"/>
</dbReference>
<organism evidence="14 15">
    <name type="scientific">Bos taurus</name>
    <name type="common">Bovine</name>
    <dbReference type="NCBI Taxonomy" id="9913"/>
    <lineage>
        <taxon>Eukaryota</taxon>
        <taxon>Metazoa</taxon>
        <taxon>Chordata</taxon>
        <taxon>Craniata</taxon>
        <taxon>Vertebrata</taxon>
        <taxon>Euteleostomi</taxon>
        <taxon>Mammalia</taxon>
        <taxon>Eutheria</taxon>
        <taxon>Laurasiatheria</taxon>
        <taxon>Artiodactyla</taxon>
        <taxon>Ruminantia</taxon>
        <taxon>Pecora</taxon>
        <taxon>Bovidae</taxon>
        <taxon>Bovinae</taxon>
        <taxon>Bos</taxon>
    </lineage>
</organism>
<dbReference type="Pfam" id="PF14604">
    <property type="entry name" value="SH3_9"/>
    <property type="match status" value="1"/>
</dbReference>
<feature type="coiled-coil region" evidence="10">
    <location>
        <begin position="211"/>
        <end position="238"/>
    </location>
</feature>
<dbReference type="Pfam" id="PF03114">
    <property type="entry name" value="BAR"/>
    <property type="match status" value="1"/>
</dbReference>
<dbReference type="PANTHER" id="PTHR14167:SF68">
    <property type="entry name" value="DREBRIN-LIKE PROTEIN-RELATED"/>
    <property type="match status" value="1"/>
</dbReference>
<dbReference type="InterPro" id="IPR027267">
    <property type="entry name" value="AH/BAR_dom_sf"/>
</dbReference>
<evidence type="ECO:0000256" key="9">
    <source>
        <dbReference type="PROSITE-ProRule" id="PRU00192"/>
    </source>
</evidence>
<dbReference type="SMART" id="SM00326">
    <property type="entry name" value="SH3"/>
    <property type="match status" value="1"/>
</dbReference>
<feature type="compositionally biased region" description="Low complexity" evidence="11">
    <location>
        <begin position="299"/>
        <end position="316"/>
    </location>
</feature>
<dbReference type="FunFam" id="2.30.30.40:FF:000028">
    <property type="entry name" value="endophilin-B2 isoform X1"/>
    <property type="match status" value="1"/>
</dbReference>
<feature type="domain" description="SH3" evidence="12">
    <location>
        <begin position="344"/>
        <end position="404"/>
    </location>
</feature>
<dbReference type="InParanoid" id="A0A3Q1LVS3"/>
<keyword evidence="3 9" id="KW-0728">SH3 domain</keyword>
<dbReference type="Gene3D" id="2.30.30.40">
    <property type="entry name" value="SH3 Domains"/>
    <property type="match status" value="1"/>
</dbReference>
<comment type="subcellular location">
    <subcellularLocation>
        <location evidence="1">Cytoplasm</location>
    </subcellularLocation>
</comment>
<evidence type="ECO:0000259" key="13">
    <source>
        <dbReference type="PROSITE" id="PS51021"/>
    </source>
</evidence>
<evidence type="ECO:0000256" key="11">
    <source>
        <dbReference type="SAM" id="MobiDB-lite"/>
    </source>
</evidence>
<accession>A0A3Q1LVS3</accession>
<dbReference type="InterPro" id="IPR004148">
    <property type="entry name" value="BAR_dom"/>
</dbReference>
<dbReference type="PANTHER" id="PTHR14167">
    <property type="entry name" value="SH3 DOMAIN-CONTAINING"/>
    <property type="match status" value="1"/>
</dbReference>
<dbReference type="SUPFAM" id="SSF50044">
    <property type="entry name" value="SH3-domain"/>
    <property type="match status" value="1"/>
</dbReference>
<dbReference type="VGNC" id="VGNC:34576">
    <property type="gene designation" value="SH3GLB2"/>
</dbReference>
<gene>
    <name evidence="14 16" type="primary">SH3GLB2</name>
</gene>
<evidence type="ECO:0000256" key="2">
    <source>
        <dbReference type="ARBA" id="ARBA00006697"/>
    </source>
</evidence>
<name>A0A3Q1LVS3_BOVIN</name>
<evidence type="ECO:0000256" key="7">
    <source>
        <dbReference type="ARBA" id="ARBA00040331"/>
    </source>
</evidence>
<dbReference type="OrthoDB" id="14167at2759"/>
<dbReference type="FunCoup" id="A0A3Q1LVS3">
    <property type="interactions" value="1066"/>
</dbReference>
<keyword evidence="4" id="KW-0963">Cytoplasm</keyword>
<dbReference type="Ensembl" id="ENSBTAT00000082745.2">
    <property type="protein sequence ID" value="ENSBTAP00000059438.2"/>
    <property type="gene ID" value="ENSBTAG00000010626.7"/>
</dbReference>
<dbReference type="VEuPathDB" id="HostDB:ENSBTAG00000010626"/>
<dbReference type="Proteomes" id="UP000009136">
    <property type="component" value="Chromosome 11"/>
</dbReference>
<dbReference type="InterPro" id="IPR001452">
    <property type="entry name" value="SH3_domain"/>
</dbReference>
<dbReference type="GeneTree" id="ENSGT00940000155841"/>
<dbReference type="CDD" id="cd07617">
    <property type="entry name" value="BAR_Endophilin_B2"/>
    <property type="match status" value="1"/>
</dbReference>
<comment type="similarity">
    <text evidence="2">Belongs to the endophilin family.</text>
</comment>
<reference evidence="14" key="2">
    <citation type="submission" date="2025-08" db="UniProtKB">
        <authorList>
            <consortium name="Ensembl"/>
        </authorList>
    </citation>
    <scope>IDENTIFICATION</scope>
    <source>
        <strain evidence="14">Hereford</strain>
    </source>
</reference>
<dbReference type="SUPFAM" id="SSF103657">
    <property type="entry name" value="BAR/IMD domain-like"/>
    <property type="match status" value="1"/>
</dbReference>
<dbReference type="PROSITE" id="PS50002">
    <property type="entry name" value="SH3"/>
    <property type="match status" value="1"/>
</dbReference>
<proteinExistence type="inferred from homology"/>